<dbReference type="InterPro" id="IPR013325">
    <property type="entry name" value="RNA_pol_sigma_r2"/>
</dbReference>
<dbReference type="PANTHER" id="PTHR30385">
    <property type="entry name" value="SIGMA FACTOR F FLAGELLAR"/>
    <property type="match status" value="1"/>
</dbReference>
<dbReference type="InterPro" id="IPR014322">
    <property type="entry name" value="RNA_pol_sigma-B/F/G"/>
</dbReference>
<proteinExistence type="predicted"/>
<reference evidence="6" key="1">
    <citation type="submission" date="2020-05" db="EMBL/GenBank/DDBJ databases">
        <authorList>
            <person name="Chiriac C."/>
            <person name="Salcher M."/>
            <person name="Ghai R."/>
            <person name="Kavagutti S V."/>
        </authorList>
    </citation>
    <scope>NUCLEOTIDE SEQUENCE</scope>
</reference>
<evidence type="ECO:0000313" key="6">
    <source>
        <dbReference type="EMBL" id="CAB4913784.1"/>
    </source>
</evidence>
<evidence type="ECO:0000259" key="5">
    <source>
        <dbReference type="PROSITE" id="PS00715"/>
    </source>
</evidence>
<dbReference type="InterPro" id="IPR007624">
    <property type="entry name" value="RNA_pol_sigma70_r3"/>
</dbReference>
<dbReference type="CDD" id="cd06171">
    <property type="entry name" value="Sigma70_r4"/>
    <property type="match status" value="1"/>
</dbReference>
<sequence length="262" mass="29394">MPDITTRREQLDMQLLRRYHHNDDRSARTEMVERGMPLVRALARPYAGRGEEFDDLVQVGSVGLVKAIDRFDPECGHRFVAFAAPNITGEIKRHFRDHCWAIHVPRSVQELDARINRESGEIHARTGRAATVSELSERLKVPSDRVADAMIGGQGYRSLSLDHPAGETREALDLFGRSDAGYAAVDRHEQILDACTALDDREREMVVLRYYDGQLQREIAARFGISQMQVSRILGGALEKMHEHLAEIEGADAADEPLTLAA</sequence>
<dbReference type="InterPro" id="IPR036388">
    <property type="entry name" value="WH-like_DNA-bd_sf"/>
</dbReference>
<keyword evidence="2" id="KW-0731">Sigma factor</keyword>
<evidence type="ECO:0000256" key="2">
    <source>
        <dbReference type="ARBA" id="ARBA00023082"/>
    </source>
</evidence>
<accession>A0A6J7H2I9</accession>
<dbReference type="InterPro" id="IPR007627">
    <property type="entry name" value="RNA_pol_sigma70_r2"/>
</dbReference>
<evidence type="ECO:0000256" key="4">
    <source>
        <dbReference type="ARBA" id="ARBA00023163"/>
    </source>
</evidence>
<protein>
    <submittedName>
        <fullName evidence="6">Unannotated protein</fullName>
    </submittedName>
</protein>
<feature type="domain" description="RNA polymerase sigma-70" evidence="5">
    <location>
        <begin position="55"/>
        <end position="68"/>
    </location>
</feature>
<dbReference type="Gene3D" id="1.10.10.10">
    <property type="entry name" value="Winged helix-like DNA-binding domain superfamily/Winged helix DNA-binding domain"/>
    <property type="match status" value="2"/>
</dbReference>
<dbReference type="Pfam" id="PF04542">
    <property type="entry name" value="Sigma70_r2"/>
    <property type="match status" value="1"/>
</dbReference>
<keyword evidence="3" id="KW-0238">DNA-binding</keyword>
<dbReference type="EMBL" id="CAFBMK010000070">
    <property type="protein sequence ID" value="CAB4913784.1"/>
    <property type="molecule type" value="Genomic_DNA"/>
</dbReference>
<evidence type="ECO:0000256" key="1">
    <source>
        <dbReference type="ARBA" id="ARBA00023015"/>
    </source>
</evidence>
<dbReference type="Pfam" id="PF04545">
    <property type="entry name" value="Sigma70_r4"/>
    <property type="match status" value="1"/>
</dbReference>
<dbReference type="PROSITE" id="PS00715">
    <property type="entry name" value="SIGMA70_1"/>
    <property type="match status" value="1"/>
</dbReference>
<dbReference type="NCBIfam" id="TIGR02980">
    <property type="entry name" value="SigBFG"/>
    <property type="match status" value="1"/>
</dbReference>
<dbReference type="GO" id="GO:0016987">
    <property type="term" value="F:sigma factor activity"/>
    <property type="evidence" value="ECO:0007669"/>
    <property type="project" value="UniProtKB-KW"/>
</dbReference>
<evidence type="ECO:0000256" key="3">
    <source>
        <dbReference type="ARBA" id="ARBA00023125"/>
    </source>
</evidence>
<dbReference type="Pfam" id="PF04539">
    <property type="entry name" value="Sigma70_r3"/>
    <property type="match status" value="1"/>
</dbReference>
<dbReference type="AlphaFoldDB" id="A0A6J7H2I9"/>
<dbReference type="GO" id="GO:0003677">
    <property type="term" value="F:DNA binding"/>
    <property type="evidence" value="ECO:0007669"/>
    <property type="project" value="UniProtKB-KW"/>
</dbReference>
<name>A0A6J7H2I9_9ZZZZ</name>
<dbReference type="InterPro" id="IPR013324">
    <property type="entry name" value="RNA_pol_sigma_r3/r4-like"/>
</dbReference>
<dbReference type="GO" id="GO:0006352">
    <property type="term" value="P:DNA-templated transcription initiation"/>
    <property type="evidence" value="ECO:0007669"/>
    <property type="project" value="InterPro"/>
</dbReference>
<dbReference type="SUPFAM" id="SSF88659">
    <property type="entry name" value="Sigma3 and sigma4 domains of RNA polymerase sigma factors"/>
    <property type="match status" value="2"/>
</dbReference>
<dbReference type="PANTHER" id="PTHR30385:SF4">
    <property type="entry name" value="RNA POLYMERASE SIGMA-E FACTOR"/>
    <property type="match status" value="1"/>
</dbReference>
<gene>
    <name evidence="6" type="ORF">UFOPK3564_01432</name>
</gene>
<keyword evidence="1" id="KW-0805">Transcription regulation</keyword>
<dbReference type="InterPro" id="IPR007630">
    <property type="entry name" value="RNA_pol_sigma70_r4"/>
</dbReference>
<keyword evidence="4" id="KW-0804">Transcription</keyword>
<dbReference type="InterPro" id="IPR000943">
    <property type="entry name" value="RNA_pol_sigma70"/>
</dbReference>
<dbReference type="Gene3D" id="1.20.120.1810">
    <property type="match status" value="1"/>
</dbReference>
<dbReference type="InterPro" id="IPR014284">
    <property type="entry name" value="RNA_pol_sigma-70_dom"/>
</dbReference>
<dbReference type="PRINTS" id="PR00046">
    <property type="entry name" value="SIGMA70FCT"/>
</dbReference>
<dbReference type="SUPFAM" id="SSF88946">
    <property type="entry name" value="Sigma2 domain of RNA polymerase sigma factors"/>
    <property type="match status" value="1"/>
</dbReference>
<dbReference type="NCBIfam" id="TIGR02937">
    <property type="entry name" value="sigma70-ECF"/>
    <property type="match status" value="1"/>
</dbReference>
<organism evidence="6">
    <name type="scientific">freshwater metagenome</name>
    <dbReference type="NCBI Taxonomy" id="449393"/>
    <lineage>
        <taxon>unclassified sequences</taxon>
        <taxon>metagenomes</taxon>
        <taxon>ecological metagenomes</taxon>
    </lineage>
</organism>